<dbReference type="SUPFAM" id="SSF46689">
    <property type="entry name" value="Homeodomain-like"/>
    <property type="match status" value="1"/>
</dbReference>
<evidence type="ECO:0000313" key="5">
    <source>
        <dbReference type="Proteomes" id="UP000067683"/>
    </source>
</evidence>
<evidence type="ECO:0000259" key="3">
    <source>
        <dbReference type="PROSITE" id="PS50977"/>
    </source>
</evidence>
<dbReference type="PROSITE" id="PS50977">
    <property type="entry name" value="HTH_TETR_2"/>
    <property type="match status" value="1"/>
</dbReference>
<protein>
    <submittedName>
        <fullName evidence="4">TetR family transcriptional regulator</fullName>
    </submittedName>
</protein>
<evidence type="ECO:0000313" key="4">
    <source>
        <dbReference type="EMBL" id="ALS77057.1"/>
    </source>
</evidence>
<gene>
    <name evidence="4" type="ORF">AUC31_11105</name>
</gene>
<dbReference type="AlphaFoldDB" id="A0A0U2ZM28"/>
<dbReference type="Pfam" id="PF00440">
    <property type="entry name" value="TetR_N"/>
    <property type="match status" value="1"/>
</dbReference>
<organism evidence="4 5">
    <name type="scientific">Planococcus rifietoensis</name>
    <dbReference type="NCBI Taxonomy" id="200991"/>
    <lineage>
        <taxon>Bacteria</taxon>
        <taxon>Bacillati</taxon>
        <taxon>Bacillota</taxon>
        <taxon>Bacilli</taxon>
        <taxon>Bacillales</taxon>
        <taxon>Caryophanaceae</taxon>
        <taxon>Planococcus</taxon>
    </lineage>
</organism>
<dbReference type="Proteomes" id="UP000067683">
    <property type="component" value="Chromosome"/>
</dbReference>
<dbReference type="EMBL" id="CP013659">
    <property type="protein sequence ID" value="ALS77057.1"/>
    <property type="molecule type" value="Genomic_DNA"/>
</dbReference>
<dbReference type="PANTHER" id="PTHR43479:SF11">
    <property type="entry name" value="ACREF_ENVCD OPERON REPRESSOR-RELATED"/>
    <property type="match status" value="1"/>
</dbReference>
<dbReference type="PANTHER" id="PTHR43479">
    <property type="entry name" value="ACREF/ENVCD OPERON REPRESSOR-RELATED"/>
    <property type="match status" value="1"/>
</dbReference>
<feature type="DNA-binding region" description="H-T-H motif" evidence="2">
    <location>
        <begin position="32"/>
        <end position="51"/>
    </location>
</feature>
<proteinExistence type="predicted"/>
<reference evidence="4" key="1">
    <citation type="submission" date="2016-01" db="EMBL/GenBank/DDBJ databases">
        <title>Complete genome of Planococcus rifietoensis type strain M8.</title>
        <authorList>
            <person name="See-Too W.S."/>
        </authorList>
    </citation>
    <scope>NUCLEOTIDE SEQUENCE [LARGE SCALE GENOMIC DNA]</scope>
    <source>
        <strain evidence="4">M8</strain>
    </source>
</reference>
<dbReference type="InterPro" id="IPR001647">
    <property type="entry name" value="HTH_TetR"/>
</dbReference>
<evidence type="ECO:0000256" key="2">
    <source>
        <dbReference type="PROSITE-ProRule" id="PRU00335"/>
    </source>
</evidence>
<dbReference type="InterPro" id="IPR009057">
    <property type="entry name" value="Homeodomain-like_sf"/>
</dbReference>
<dbReference type="STRING" id="200991.AUC31_11105"/>
<dbReference type="InterPro" id="IPR050624">
    <property type="entry name" value="HTH-type_Tx_Regulator"/>
</dbReference>
<evidence type="ECO:0000256" key="1">
    <source>
        <dbReference type="ARBA" id="ARBA00023125"/>
    </source>
</evidence>
<accession>A0A0U2ZM28</accession>
<dbReference type="OrthoDB" id="5366068at2"/>
<sequence>MEKRNLKKRRMWTYFIDATEELIQAEGFRHVTIRKVADKAGYNSATIYNYFDDLSHLLFFASLKFMRPYIETVTAEMEKADDPIEKYLAAWDCFSRYSFSMPEIFNAVFLMDLGDHPENMLAHYYELYPMDLVTVPDELLPGLKKRSLTDRGRYAIHFIVESGLLDEQQAEELNELTNLVWQGMFSNYLNHRNDYSPEEAQERVMAYIRDIVQMKVN</sequence>
<dbReference type="Gene3D" id="1.10.357.10">
    <property type="entry name" value="Tetracycline Repressor, domain 2"/>
    <property type="match status" value="1"/>
</dbReference>
<dbReference type="KEGG" id="prt:AUC31_11105"/>
<keyword evidence="1 2" id="KW-0238">DNA-binding</keyword>
<keyword evidence="5" id="KW-1185">Reference proteome</keyword>
<feature type="domain" description="HTH tetR-type" evidence="3">
    <location>
        <begin position="9"/>
        <end position="69"/>
    </location>
</feature>
<name>A0A0U2ZM28_9BACL</name>
<dbReference type="GO" id="GO:0003677">
    <property type="term" value="F:DNA binding"/>
    <property type="evidence" value="ECO:0007669"/>
    <property type="project" value="UniProtKB-UniRule"/>
</dbReference>